<reference evidence="2" key="1">
    <citation type="submission" date="2020-06" db="EMBL/GenBank/DDBJ databases">
        <authorList>
            <person name="Li T."/>
            <person name="Hu X."/>
            <person name="Zhang T."/>
            <person name="Song X."/>
            <person name="Zhang H."/>
            <person name="Dai N."/>
            <person name="Sheng W."/>
            <person name="Hou X."/>
            <person name="Wei L."/>
        </authorList>
    </citation>
    <scope>NUCLEOTIDE SEQUENCE</scope>
    <source>
        <strain evidence="2">3651</strain>
        <tissue evidence="2">Leaf</tissue>
    </source>
</reference>
<organism evidence="2 3">
    <name type="scientific">Sesamum alatum</name>
    <dbReference type="NCBI Taxonomy" id="300844"/>
    <lineage>
        <taxon>Eukaryota</taxon>
        <taxon>Viridiplantae</taxon>
        <taxon>Streptophyta</taxon>
        <taxon>Embryophyta</taxon>
        <taxon>Tracheophyta</taxon>
        <taxon>Spermatophyta</taxon>
        <taxon>Magnoliopsida</taxon>
        <taxon>eudicotyledons</taxon>
        <taxon>Gunneridae</taxon>
        <taxon>Pentapetalae</taxon>
        <taxon>asterids</taxon>
        <taxon>lamiids</taxon>
        <taxon>Lamiales</taxon>
        <taxon>Pedaliaceae</taxon>
        <taxon>Sesamum</taxon>
    </lineage>
</organism>
<dbReference type="EMBL" id="JACGWO010000009">
    <property type="protein sequence ID" value="KAK4420222.1"/>
    <property type="molecule type" value="Genomic_DNA"/>
</dbReference>
<accession>A0AAE1XZ04</accession>
<sequence>MSLRHQVLVDFPDPKYSKCGNEPFVTIVLYHGGSMVHSPWAEYVGGTKCKFDFVDDEVFKIVDSYAEGNGPGNEQKEVDNDESDRLFEDGLEDSGYELEDDSEHDNNVDGSGGEDSGQEEEESSDS</sequence>
<comment type="caution">
    <text evidence="2">The sequence shown here is derived from an EMBL/GenBank/DDBJ whole genome shotgun (WGS) entry which is preliminary data.</text>
</comment>
<evidence type="ECO:0000313" key="2">
    <source>
        <dbReference type="EMBL" id="KAK4420222.1"/>
    </source>
</evidence>
<reference evidence="2" key="2">
    <citation type="journal article" date="2024" name="Plant">
        <title>Genomic evolution and insights into agronomic trait innovations of Sesamum species.</title>
        <authorList>
            <person name="Miao H."/>
            <person name="Wang L."/>
            <person name="Qu L."/>
            <person name="Liu H."/>
            <person name="Sun Y."/>
            <person name="Le M."/>
            <person name="Wang Q."/>
            <person name="Wei S."/>
            <person name="Zheng Y."/>
            <person name="Lin W."/>
            <person name="Duan Y."/>
            <person name="Cao H."/>
            <person name="Xiong S."/>
            <person name="Wang X."/>
            <person name="Wei L."/>
            <person name="Li C."/>
            <person name="Ma Q."/>
            <person name="Ju M."/>
            <person name="Zhao R."/>
            <person name="Li G."/>
            <person name="Mu C."/>
            <person name="Tian Q."/>
            <person name="Mei H."/>
            <person name="Zhang T."/>
            <person name="Gao T."/>
            <person name="Zhang H."/>
        </authorList>
    </citation>
    <scope>NUCLEOTIDE SEQUENCE</scope>
    <source>
        <strain evidence="2">3651</strain>
    </source>
</reference>
<feature type="region of interest" description="Disordered" evidence="1">
    <location>
        <begin position="65"/>
        <end position="126"/>
    </location>
</feature>
<protein>
    <submittedName>
        <fullName evidence="2">Uncharacterized protein</fullName>
    </submittedName>
</protein>
<evidence type="ECO:0000313" key="3">
    <source>
        <dbReference type="Proteomes" id="UP001293254"/>
    </source>
</evidence>
<gene>
    <name evidence="2" type="ORF">Salat_2435200</name>
</gene>
<evidence type="ECO:0000256" key="1">
    <source>
        <dbReference type="SAM" id="MobiDB-lite"/>
    </source>
</evidence>
<feature type="compositionally biased region" description="Basic and acidic residues" evidence="1">
    <location>
        <begin position="74"/>
        <end position="88"/>
    </location>
</feature>
<dbReference type="AlphaFoldDB" id="A0AAE1XZ04"/>
<keyword evidence="3" id="KW-1185">Reference proteome</keyword>
<name>A0AAE1XZ04_9LAMI</name>
<feature type="compositionally biased region" description="Acidic residues" evidence="1">
    <location>
        <begin position="89"/>
        <end position="103"/>
    </location>
</feature>
<proteinExistence type="predicted"/>
<feature type="compositionally biased region" description="Acidic residues" evidence="1">
    <location>
        <begin position="116"/>
        <end position="126"/>
    </location>
</feature>
<dbReference type="Proteomes" id="UP001293254">
    <property type="component" value="Unassembled WGS sequence"/>
</dbReference>